<organism evidence="7">
    <name type="scientific">Babesia rodhaini</name>
    <dbReference type="NCBI Taxonomy" id="5870"/>
    <lineage>
        <taxon>Eukaryota</taxon>
        <taxon>Sar</taxon>
        <taxon>Alveolata</taxon>
        <taxon>Apicomplexa</taxon>
        <taxon>Aconoidasida</taxon>
        <taxon>Piroplasmida</taxon>
        <taxon>Babesiidae</taxon>
        <taxon>Babesia</taxon>
    </lineage>
</organism>
<reference evidence="7" key="1">
    <citation type="submission" date="2011-08" db="EMBL/GenBank/DDBJ databases">
        <title>Complete nucleotide sequence of the plastid genome from the apicomplexan parasite Babesia rodhaini.</title>
        <authorList>
            <person name="Hikosaka K."/>
            <person name="Arisue N."/>
            <person name="Tsuji N."/>
            <person name="Horii T."/>
            <person name="Kita K."/>
            <person name="Tanabe K."/>
        </authorList>
    </citation>
    <scope>NUCLEOTIDE SEQUENCE</scope>
    <source>
        <strain evidence="7">Australian</strain>
    </source>
</reference>
<dbReference type="InterPro" id="IPR000722">
    <property type="entry name" value="RNA_pol_asu"/>
</dbReference>
<dbReference type="SMART" id="SM00663">
    <property type="entry name" value="RPOLA_N"/>
    <property type="match status" value="1"/>
</dbReference>
<dbReference type="Pfam" id="PF00623">
    <property type="entry name" value="RNA_pol_Rpb1_2"/>
    <property type="match status" value="1"/>
</dbReference>
<evidence type="ECO:0000256" key="2">
    <source>
        <dbReference type="ARBA" id="ARBA00022478"/>
    </source>
</evidence>
<keyword evidence="5" id="KW-0804">Transcription</keyword>
<dbReference type="GO" id="GO:0003899">
    <property type="term" value="F:DNA-directed RNA polymerase activity"/>
    <property type="evidence" value="ECO:0007669"/>
    <property type="project" value="UniProtKB-EC"/>
</dbReference>
<evidence type="ECO:0000256" key="3">
    <source>
        <dbReference type="ARBA" id="ARBA00022679"/>
    </source>
</evidence>
<evidence type="ECO:0000313" key="7">
    <source>
        <dbReference type="EMBL" id="BBD21420.1"/>
    </source>
</evidence>
<keyword evidence="3" id="KW-0808">Transferase</keyword>
<dbReference type="Gene3D" id="2.40.40.20">
    <property type="match status" value="1"/>
</dbReference>
<gene>
    <name evidence="7" type="primary">rpoC1</name>
</gene>
<name>A0A455QZA5_BABRO</name>
<protein>
    <recommendedName>
        <fullName evidence="1">DNA-directed RNA polymerase</fullName>
        <ecNumber evidence="1">2.7.7.6</ecNumber>
    </recommendedName>
</protein>
<dbReference type="InterPro" id="IPR006592">
    <property type="entry name" value="RNA_pol_N"/>
</dbReference>
<evidence type="ECO:0000259" key="6">
    <source>
        <dbReference type="SMART" id="SM00663"/>
    </source>
</evidence>
<dbReference type="GO" id="GO:0003677">
    <property type="term" value="F:DNA binding"/>
    <property type="evidence" value="ECO:0007669"/>
    <property type="project" value="InterPro"/>
</dbReference>
<dbReference type="EC" id="2.7.7.6" evidence="1"/>
<proteinExistence type="predicted"/>
<feature type="domain" description="RNA polymerase N-terminal" evidence="6">
    <location>
        <begin position="189"/>
        <end position="442"/>
    </location>
</feature>
<accession>A0A455QZA5</accession>
<dbReference type="PANTHER" id="PTHR19376">
    <property type="entry name" value="DNA-DIRECTED RNA POLYMERASE"/>
    <property type="match status" value="1"/>
</dbReference>
<dbReference type="AlphaFoldDB" id="A0A455QZA5"/>
<sequence length="507" mass="59337">MNTYYNVKIKFPIILKQISSYSIIKLIVRKLNNTNKLIIGIVSSPITINIKKYSPYNYGLFCEKIFDYIKYCVVCNNNNFNLNKLDSFNCIYCYNNLKKNKYRQYRFGSILLNFPIVINNIFLNNNLCSNIINNINYILNENFDFYINDSIYIIKFFFNNISKFILLNNNKLIIFNNNKKYNNNIIIRKNIITLLFPIIPATSRKLIYTINKNLNINKYYSNLIEINNTLNYKNNYNFISLTKICKLYKLIYKLSNFNKSFKINKKILINLQKKDGILRKLLLGCRSDYSSRVVIIPGSDININNIGVPLNIVKYILSGYILNNNHNNKIIKSKNFKIQLNNIINNNYILTNRPPTLHKMNIQSFSPIIVENKSIKLCPLSCVGYNADFDGDQMSLFPPYFNSSNIESKIKLRLLSNIKSPTTKKNIVSPTQGILIGSVNISMLYNFYFYKNYIINLSINLTDIIEYNNFNNSIVNENKILLKINNKFELTTINRSIIKFNNILFNL</sequence>
<evidence type="ECO:0000256" key="1">
    <source>
        <dbReference type="ARBA" id="ARBA00012418"/>
    </source>
</evidence>
<evidence type="ECO:0000256" key="5">
    <source>
        <dbReference type="ARBA" id="ARBA00023163"/>
    </source>
</evidence>
<dbReference type="GO" id="GO:0000428">
    <property type="term" value="C:DNA-directed RNA polymerase complex"/>
    <property type="evidence" value="ECO:0007669"/>
    <property type="project" value="UniProtKB-KW"/>
</dbReference>
<keyword evidence="2" id="KW-0240">DNA-directed RNA polymerase</keyword>
<evidence type="ECO:0000256" key="4">
    <source>
        <dbReference type="ARBA" id="ARBA00022695"/>
    </source>
</evidence>
<keyword evidence="4" id="KW-0548">Nucleotidyltransferase</keyword>
<dbReference type="InterPro" id="IPR045867">
    <property type="entry name" value="DNA-dir_RpoC_beta_prime"/>
</dbReference>
<dbReference type="SUPFAM" id="SSF64484">
    <property type="entry name" value="beta and beta-prime subunits of DNA dependent RNA-polymerase"/>
    <property type="match status" value="1"/>
</dbReference>
<dbReference type="GO" id="GO:0006351">
    <property type="term" value="P:DNA-templated transcription"/>
    <property type="evidence" value="ECO:0007669"/>
    <property type="project" value="InterPro"/>
</dbReference>
<dbReference type="EMBL" id="AB665055">
    <property type="protein sequence ID" value="BBD21420.1"/>
    <property type="molecule type" value="Genomic_DNA"/>
</dbReference>